<proteinExistence type="evidence at transcript level"/>
<dbReference type="EMBL" id="KX855995">
    <property type="protein sequence ID" value="ARE68677.1"/>
    <property type="molecule type" value="mRNA"/>
</dbReference>
<feature type="active site" description="Proton donor" evidence="7">
    <location>
        <position position="370"/>
    </location>
</feature>
<dbReference type="Gene3D" id="3.40.50.1820">
    <property type="entry name" value="alpha/beta hydrolase"/>
    <property type="match status" value="1"/>
</dbReference>
<evidence type="ECO:0000256" key="5">
    <source>
        <dbReference type="ARBA" id="ARBA00022801"/>
    </source>
</evidence>
<comment type="subcellular location">
    <subcellularLocation>
        <location evidence="6">Endoplasmic reticulum membrane</location>
    </subcellularLocation>
    <subcellularLocation>
        <location evidence="2">Microsome membrane</location>
        <topology evidence="2">Single-pass membrane protein</topology>
    </subcellularLocation>
</comment>
<evidence type="ECO:0000256" key="6">
    <source>
        <dbReference type="PIRNR" id="PIRNR001112"/>
    </source>
</evidence>
<sequence length="457" mass="52218">MGFLVKLFFLISTVLIGYAIHQLLQVPPLPQLEDVWWGPRDATKEDTSIKPFKINVSDEVLKDLKLRLQQARPFVPPLEGVQHQYGLNTNLLKKFVDYWLTKYDWREREKFLNQFPQYKVSVQGLQLHYLHVKPKNPGNLKVYPLLILHGWPGSVREFYEIIPLLTTPQKGRDFVFEVIAPSLPGYGFSEAAVKPGLSALHVAVLFKNFMKRLGFDKYYLQGGDWGGVIVQHMSVLYPERVLGVHSNMCFVNTRLSNLKTFIGSFIPQLVVDKEHAHLMYPLSEKFANILLESGYLHLQATKPDTVGVGLNDSPVGLAAYILEKFITWTNPDWKNYIDGKLTERFDYTKLLDNIMIYWVTNSITTSVRLYSETFNKAHFSLGVDQNPINVPSACARFKHELVYQSTCILSEKFKNLVHVSDLDGGHFAAFEVPNVLANDIYDSVAKMIEFGKTANKK</sequence>
<dbReference type="PRINTS" id="PR00412">
    <property type="entry name" value="EPOXHYDRLASE"/>
</dbReference>
<evidence type="ECO:0000256" key="2">
    <source>
        <dbReference type="ARBA" id="ARBA00004111"/>
    </source>
</evidence>
<dbReference type="SUPFAM" id="SSF53474">
    <property type="entry name" value="alpha/beta-Hydrolases"/>
    <property type="match status" value="1"/>
</dbReference>
<keyword evidence="4 6" id="KW-0058">Aromatic hydrocarbons catabolism</keyword>
<name>A0A2C9DK11_9CUCU</name>
<dbReference type="PANTHER" id="PTHR21661:SF35">
    <property type="entry name" value="EPOXIDE HYDROLASE"/>
    <property type="match status" value="1"/>
</dbReference>
<evidence type="ECO:0000259" key="9">
    <source>
        <dbReference type="Pfam" id="PF06441"/>
    </source>
</evidence>
<evidence type="ECO:0000313" key="10">
    <source>
        <dbReference type="EMBL" id="ARE68677.1"/>
    </source>
</evidence>
<evidence type="ECO:0000256" key="7">
    <source>
        <dbReference type="PIRSR" id="PIRSR001112-1"/>
    </source>
</evidence>
<dbReference type="PIRSF" id="PIRSF001112">
    <property type="entry name" value="Epoxide_hydrolase"/>
    <property type="match status" value="1"/>
</dbReference>
<evidence type="ECO:0000256" key="4">
    <source>
        <dbReference type="ARBA" id="ARBA00022797"/>
    </source>
</evidence>
<protein>
    <recommendedName>
        <fullName evidence="6">Epoxide hydrolase</fullName>
        <ecNumber evidence="6">3.3.2.9</ecNumber>
    </recommendedName>
</protein>
<comment type="catalytic activity">
    <reaction evidence="6">
        <text>cis-stilbene oxide + H2O = (1R,2R)-hydrobenzoin</text>
        <dbReference type="Rhea" id="RHEA:23900"/>
        <dbReference type="ChEBI" id="CHEBI:15377"/>
        <dbReference type="ChEBI" id="CHEBI:50004"/>
        <dbReference type="ChEBI" id="CHEBI:50014"/>
        <dbReference type="EC" id="3.3.2.9"/>
    </reaction>
</comment>
<feature type="active site" description="Nucleophile" evidence="7">
    <location>
        <position position="224"/>
    </location>
</feature>
<feature type="chain" id="PRO_5012474387" description="Epoxide hydrolase" evidence="8">
    <location>
        <begin position="20"/>
        <end position="457"/>
    </location>
</feature>
<keyword evidence="5 6" id="KW-0378">Hydrolase</keyword>
<dbReference type="InterPro" id="IPR000639">
    <property type="entry name" value="Epox_hydrolase-like"/>
</dbReference>
<comment type="catalytic activity">
    <reaction evidence="1 6">
        <text>1-(4-methoxyphenyl)-N-methyl-N-[(3-methyloxetan-3-yl)methyl]methanamine + H2O = 2-{[(4-methoxybenzyl)(methyl)amino]methyl}-2-methylpropane-1,3-diol</text>
        <dbReference type="Rhea" id="RHEA:55764"/>
        <dbReference type="ChEBI" id="CHEBI:15377"/>
        <dbReference type="ChEBI" id="CHEBI:139161"/>
        <dbReference type="ChEBI" id="CHEBI:139164"/>
        <dbReference type="EC" id="3.3.2.9"/>
    </reaction>
</comment>
<dbReference type="PANTHER" id="PTHR21661">
    <property type="entry name" value="EPOXIDE HYDROLASE 1-RELATED"/>
    <property type="match status" value="1"/>
</dbReference>
<dbReference type="AlphaFoldDB" id="A0A2C9DK11"/>
<feature type="domain" description="Epoxide hydrolase N-terminal" evidence="9">
    <location>
        <begin position="49"/>
        <end position="158"/>
    </location>
</feature>
<feature type="active site" description="Proton acceptor" evidence="7">
    <location>
        <position position="426"/>
    </location>
</feature>
<dbReference type="InterPro" id="IPR029058">
    <property type="entry name" value="AB_hydrolase_fold"/>
</dbReference>
<keyword evidence="6" id="KW-0472">Membrane</keyword>
<keyword evidence="6" id="KW-0256">Endoplasmic reticulum</keyword>
<dbReference type="GO" id="GO:0033961">
    <property type="term" value="F:cis-stilbene-oxide hydrolase activity"/>
    <property type="evidence" value="ECO:0007669"/>
    <property type="project" value="UniProtKB-UniRule"/>
</dbReference>
<accession>A0A2C9DK11</accession>
<dbReference type="InterPro" id="IPR010497">
    <property type="entry name" value="Epoxide_hydro_N"/>
</dbReference>
<dbReference type="GO" id="GO:0097176">
    <property type="term" value="P:epoxide metabolic process"/>
    <property type="evidence" value="ECO:0007669"/>
    <property type="project" value="TreeGrafter"/>
</dbReference>
<dbReference type="GO" id="GO:0005789">
    <property type="term" value="C:endoplasmic reticulum membrane"/>
    <property type="evidence" value="ECO:0007669"/>
    <property type="project" value="UniProtKB-SubCell"/>
</dbReference>
<evidence type="ECO:0000256" key="3">
    <source>
        <dbReference type="ARBA" id="ARBA00010088"/>
    </source>
</evidence>
<organism evidence="10">
    <name type="scientific">Epicauta chinensis</name>
    <dbReference type="NCBI Taxonomy" id="941254"/>
    <lineage>
        <taxon>Eukaryota</taxon>
        <taxon>Metazoa</taxon>
        <taxon>Ecdysozoa</taxon>
        <taxon>Arthropoda</taxon>
        <taxon>Hexapoda</taxon>
        <taxon>Insecta</taxon>
        <taxon>Pterygota</taxon>
        <taxon>Neoptera</taxon>
        <taxon>Endopterygota</taxon>
        <taxon>Coleoptera</taxon>
        <taxon>Polyphaga</taxon>
        <taxon>Cucujiformia</taxon>
        <taxon>Meloidae</taxon>
        <taxon>Meloinae</taxon>
        <taxon>Epicauta</taxon>
    </lineage>
</organism>
<keyword evidence="8" id="KW-0732">Signal</keyword>
<feature type="signal peptide" evidence="8">
    <location>
        <begin position="1"/>
        <end position="19"/>
    </location>
</feature>
<reference evidence="10" key="1">
    <citation type="journal article" date="2017" name="Sci. Rep.">
        <title>Characterization of Juvenile Hormone Related Genes Regulating Cantharidin Biosynthesis in Epicauta chinensis.</title>
        <authorList>
            <person name="Jiang M."/>
            <person name="Lu S."/>
            <person name="Zhang Y."/>
        </authorList>
    </citation>
    <scope>NUCLEOTIDE SEQUENCE</scope>
</reference>
<comment type="similarity">
    <text evidence="3 6">Belongs to the peptidase S33 family.</text>
</comment>
<comment type="function">
    <text evidence="6">Catalyzes juvenile hormone hydrolysis.</text>
</comment>
<dbReference type="Pfam" id="PF06441">
    <property type="entry name" value="EHN"/>
    <property type="match status" value="1"/>
</dbReference>
<evidence type="ECO:0000256" key="1">
    <source>
        <dbReference type="ARBA" id="ARBA00000221"/>
    </source>
</evidence>
<dbReference type="EC" id="3.3.2.9" evidence="6"/>
<evidence type="ECO:0000256" key="8">
    <source>
        <dbReference type="SAM" id="SignalP"/>
    </source>
</evidence>
<dbReference type="InterPro" id="IPR016292">
    <property type="entry name" value="Epoxide_hydrolase"/>
</dbReference>